<dbReference type="InterPro" id="IPR015915">
    <property type="entry name" value="Kelch-typ_b-propeller"/>
</dbReference>
<dbReference type="Gene3D" id="2.120.10.80">
    <property type="entry name" value="Kelch-type beta propeller"/>
    <property type="match status" value="1"/>
</dbReference>
<organism evidence="4 5">
    <name type="scientific">Camelina sativa</name>
    <name type="common">False flax</name>
    <name type="synonym">Myagrum sativum</name>
    <dbReference type="NCBI Taxonomy" id="90675"/>
    <lineage>
        <taxon>Eukaryota</taxon>
        <taxon>Viridiplantae</taxon>
        <taxon>Streptophyta</taxon>
        <taxon>Embryophyta</taxon>
        <taxon>Tracheophyta</taxon>
        <taxon>Spermatophyta</taxon>
        <taxon>Magnoliopsida</taxon>
        <taxon>eudicotyledons</taxon>
        <taxon>Gunneridae</taxon>
        <taxon>Pentapetalae</taxon>
        <taxon>rosids</taxon>
        <taxon>malvids</taxon>
        <taxon>Brassicales</taxon>
        <taxon>Brassicaceae</taxon>
        <taxon>Camelineae</taxon>
        <taxon>Camelina</taxon>
    </lineage>
</organism>
<dbReference type="InterPro" id="IPR057499">
    <property type="entry name" value="Kelch_FKB95"/>
</dbReference>
<proteinExistence type="predicted"/>
<dbReference type="GeneID" id="104708842"/>
<dbReference type="Pfam" id="PF25210">
    <property type="entry name" value="Kelch_FKB95"/>
    <property type="match status" value="1"/>
</dbReference>
<evidence type="ECO:0000256" key="1">
    <source>
        <dbReference type="SAM" id="SignalP"/>
    </source>
</evidence>
<keyword evidence="1" id="KW-0732">Signal</keyword>
<evidence type="ECO:0000259" key="3">
    <source>
        <dbReference type="Pfam" id="PF25210"/>
    </source>
</evidence>
<name>A0ABM0TBM6_CAMSA</name>
<evidence type="ECO:0000313" key="4">
    <source>
        <dbReference type="Proteomes" id="UP000694864"/>
    </source>
</evidence>
<evidence type="ECO:0000259" key="2">
    <source>
        <dbReference type="Pfam" id="PF00646"/>
    </source>
</evidence>
<protein>
    <submittedName>
        <fullName evidence="5">F-box/kelch-repeat protein At5g03000</fullName>
    </submittedName>
</protein>
<reference evidence="4" key="1">
    <citation type="journal article" date="2014" name="Nat. Commun.">
        <title>The emerging biofuel crop Camelina sativa retains a highly undifferentiated hexaploid genome structure.</title>
        <authorList>
            <person name="Kagale S."/>
            <person name="Koh C."/>
            <person name="Nixon J."/>
            <person name="Bollina V."/>
            <person name="Clarke W.E."/>
            <person name="Tuteja R."/>
            <person name="Spillane C."/>
            <person name="Robinson S.J."/>
            <person name="Links M.G."/>
            <person name="Clarke C."/>
            <person name="Higgins E.E."/>
            <person name="Huebert T."/>
            <person name="Sharpe A.G."/>
            <person name="Parkin I.A."/>
        </authorList>
    </citation>
    <scope>NUCLEOTIDE SEQUENCE [LARGE SCALE GENOMIC DNA]</scope>
    <source>
        <strain evidence="4">cv. DH55</strain>
    </source>
</reference>
<evidence type="ECO:0000313" key="5">
    <source>
        <dbReference type="RefSeq" id="XP_010423786.1"/>
    </source>
</evidence>
<dbReference type="PANTHER" id="PTHR24414:SF127">
    <property type="entry name" value="F-BOX ASSOCIATED DOMAIN-CONTAINING PROTEIN"/>
    <property type="match status" value="1"/>
</dbReference>
<dbReference type="Pfam" id="PF00646">
    <property type="entry name" value="F-box"/>
    <property type="match status" value="1"/>
</dbReference>
<dbReference type="InterPro" id="IPR001810">
    <property type="entry name" value="F-box_dom"/>
</dbReference>
<feature type="domain" description="F-box" evidence="2">
    <location>
        <begin position="36"/>
        <end position="75"/>
    </location>
</feature>
<keyword evidence="4" id="KW-1185">Reference proteome</keyword>
<gene>
    <name evidence="5" type="primary">LOC104708842</name>
</gene>
<dbReference type="SMART" id="SM00612">
    <property type="entry name" value="Kelch"/>
    <property type="match status" value="2"/>
</dbReference>
<feature type="chain" id="PRO_5045546896" evidence="1">
    <location>
        <begin position="19"/>
        <end position="355"/>
    </location>
</feature>
<dbReference type="Proteomes" id="UP000694864">
    <property type="component" value="Chromosome 8"/>
</dbReference>
<dbReference type="InterPro" id="IPR050354">
    <property type="entry name" value="F-box/kelch-repeat_ARATH"/>
</dbReference>
<sequence length="355" mass="40327">MFCSCLEIILFLTGLKHSQPDEKEITKSSDSPPEVFSSLPADVILNCLARVPRFYGPTLSLVSRDFKSLIASPELEATRSCIGVTENYLCVCLELNKNNSDTRWFTLSPLPKQHKLKPIPSFPYQHPKSSTVLSIGSEIYIIGGFVKGRRSRRVLVLDCRSHQWRRLPNMRQPTVSAAAEVIDGKMYVIGGCRYNDIDKWGEVYDPKTQTWEPVLPTTQDLTIQKSVVPGRLVMGGKVYTMCYLSYKLALEKGVCLVEVEKVLCLISVSEGKLRWFDPEEDLGVTVWWRSVVFGRLGLGWTKECKTEIWCAEISFERRGFGSEIWGFVEWSKIVFTFEGCDSPSDFFLHSTNVTY</sequence>
<feature type="domain" description="FKB95-like N-terminal Kelch" evidence="3">
    <location>
        <begin position="104"/>
        <end position="335"/>
    </location>
</feature>
<dbReference type="RefSeq" id="XP_010423786.1">
    <property type="nucleotide sequence ID" value="XM_010425484.2"/>
</dbReference>
<dbReference type="PANTHER" id="PTHR24414">
    <property type="entry name" value="F-BOX/KELCH-REPEAT PROTEIN SKIP4"/>
    <property type="match status" value="1"/>
</dbReference>
<dbReference type="InterPro" id="IPR006652">
    <property type="entry name" value="Kelch_1"/>
</dbReference>
<reference evidence="5" key="2">
    <citation type="submission" date="2025-08" db="UniProtKB">
        <authorList>
            <consortium name="RefSeq"/>
        </authorList>
    </citation>
    <scope>IDENTIFICATION</scope>
    <source>
        <tissue evidence="5">Leaf</tissue>
    </source>
</reference>
<dbReference type="CDD" id="cd22152">
    <property type="entry name" value="F-box_AtAFR-like"/>
    <property type="match status" value="1"/>
</dbReference>
<accession>A0ABM0TBM6</accession>
<dbReference type="SUPFAM" id="SSF117281">
    <property type="entry name" value="Kelch motif"/>
    <property type="match status" value="1"/>
</dbReference>
<feature type="signal peptide" evidence="1">
    <location>
        <begin position="1"/>
        <end position="18"/>
    </location>
</feature>